<feature type="region of interest" description="Disordered" evidence="1">
    <location>
        <begin position="1"/>
        <end position="28"/>
    </location>
</feature>
<name>A0A8T0WIP0_PANVG</name>
<gene>
    <name evidence="3" type="ORF">PVAP13_1NG107544</name>
</gene>
<comment type="caution">
    <text evidence="3">The sequence shown here is derived from an EMBL/GenBank/DDBJ whole genome shotgun (WGS) entry which is preliminary data.</text>
</comment>
<evidence type="ECO:0000256" key="2">
    <source>
        <dbReference type="SAM" id="Phobius"/>
    </source>
</evidence>
<organism evidence="3 4">
    <name type="scientific">Panicum virgatum</name>
    <name type="common">Blackwell switchgrass</name>
    <dbReference type="NCBI Taxonomy" id="38727"/>
    <lineage>
        <taxon>Eukaryota</taxon>
        <taxon>Viridiplantae</taxon>
        <taxon>Streptophyta</taxon>
        <taxon>Embryophyta</taxon>
        <taxon>Tracheophyta</taxon>
        <taxon>Spermatophyta</taxon>
        <taxon>Magnoliopsida</taxon>
        <taxon>Liliopsida</taxon>
        <taxon>Poales</taxon>
        <taxon>Poaceae</taxon>
        <taxon>PACMAD clade</taxon>
        <taxon>Panicoideae</taxon>
        <taxon>Panicodae</taxon>
        <taxon>Paniceae</taxon>
        <taxon>Panicinae</taxon>
        <taxon>Panicum</taxon>
        <taxon>Panicum sect. Hiantes</taxon>
    </lineage>
</organism>
<evidence type="ECO:0000313" key="3">
    <source>
        <dbReference type="EMBL" id="KAG2649441.1"/>
    </source>
</evidence>
<feature type="compositionally biased region" description="Low complexity" evidence="1">
    <location>
        <begin position="1"/>
        <end position="23"/>
    </location>
</feature>
<proteinExistence type="predicted"/>
<keyword evidence="4" id="KW-1185">Reference proteome</keyword>
<keyword evidence="2" id="KW-0812">Transmembrane</keyword>
<feature type="transmembrane region" description="Helical" evidence="2">
    <location>
        <begin position="33"/>
        <end position="53"/>
    </location>
</feature>
<dbReference type="Proteomes" id="UP000823388">
    <property type="component" value="Chromosome 1N"/>
</dbReference>
<evidence type="ECO:0000313" key="4">
    <source>
        <dbReference type="Proteomes" id="UP000823388"/>
    </source>
</evidence>
<sequence length="54" mass="5371">MAAAAGKSSSAAEETVAAAAGPARGRRGLDRQAVDRGVAYVLMVAALVATYALH</sequence>
<keyword evidence="2" id="KW-1133">Transmembrane helix</keyword>
<reference evidence="3" key="1">
    <citation type="submission" date="2020-05" db="EMBL/GenBank/DDBJ databases">
        <title>WGS assembly of Panicum virgatum.</title>
        <authorList>
            <person name="Lovell J.T."/>
            <person name="Jenkins J."/>
            <person name="Shu S."/>
            <person name="Juenger T.E."/>
            <person name="Schmutz J."/>
        </authorList>
    </citation>
    <scope>NUCLEOTIDE SEQUENCE</scope>
    <source>
        <strain evidence="3">AP13</strain>
    </source>
</reference>
<protein>
    <submittedName>
        <fullName evidence="3">Uncharacterized protein</fullName>
    </submittedName>
</protein>
<evidence type="ECO:0000256" key="1">
    <source>
        <dbReference type="SAM" id="MobiDB-lite"/>
    </source>
</evidence>
<dbReference type="EMBL" id="CM029038">
    <property type="protein sequence ID" value="KAG2649441.1"/>
    <property type="molecule type" value="Genomic_DNA"/>
</dbReference>
<dbReference type="Pfam" id="PF06376">
    <property type="entry name" value="AGP"/>
    <property type="match status" value="1"/>
</dbReference>
<accession>A0A8T0WIP0</accession>
<dbReference type="InterPro" id="IPR009424">
    <property type="entry name" value="AGP16/20/22/41"/>
</dbReference>
<keyword evidence="2" id="KW-0472">Membrane</keyword>
<dbReference type="AlphaFoldDB" id="A0A8T0WIP0"/>